<dbReference type="GO" id="GO:0071949">
    <property type="term" value="F:FAD binding"/>
    <property type="evidence" value="ECO:0007669"/>
    <property type="project" value="TreeGrafter"/>
</dbReference>
<dbReference type="EMBL" id="CP023564">
    <property type="protein sequence ID" value="ATG56518.1"/>
    <property type="molecule type" value="Genomic_DNA"/>
</dbReference>
<evidence type="ECO:0000256" key="3">
    <source>
        <dbReference type="ARBA" id="ARBA00006743"/>
    </source>
</evidence>
<dbReference type="UniPathway" id="UPA00193"/>
<organism evidence="9 10">
    <name type="scientific">Brachybacterium ginsengisoli</name>
    <dbReference type="NCBI Taxonomy" id="1331682"/>
    <lineage>
        <taxon>Bacteria</taxon>
        <taxon>Bacillati</taxon>
        <taxon>Actinomycetota</taxon>
        <taxon>Actinomycetes</taxon>
        <taxon>Micrococcales</taxon>
        <taxon>Dermabacteraceae</taxon>
        <taxon>Brachybacterium</taxon>
    </lineage>
</organism>
<evidence type="ECO:0000256" key="8">
    <source>
        <dbReference type="RuleBase" id="RU003862"/>
    </source>
</evidence>
<dbReference type="Pfam" id="PF02219">
    <property type="entry name" value="MTHFR"/>
    <property type="match status" value="1"/>
</dbReference>
<name>A0A291H219_9MICO</name>
<evidence type="ECO:0000313" key="10">
    <source>
        <dbReference type="Proteomes" id="UP000217889"/>
    </source>
</evidence>
<dbReference type="SUPFAM" id="SSF51730">
    <property type="entry name" value="FAD-linked oxidoreductase"/>
    <property type="match status" value="1"/>
</dbReference>
<reference evidence="9 10" key="1">
    <citation type="journal article" date="2014" name="Int. J. Syst. Evol. Microbiol.">
        <title>Brachybacterium ginsengisoli sp. nov., isolated from soil of a ginseng field.</title>
        <authorList>
            <person name="Hoang V.A."/>
            <person name="Kim Y.J."/>
            <person name="Nguyen N.L."/>
            <person name="Yang D.C."/>
        </authorList>
    </citation>
    <scope>NUCLEOTIDE SEQUENCE [LARGE SCALE GENOMIC DNA]</scope>
    <source>
        <strain evidence="9 10">DCY80</strain>
    </source>
</reference>
<comment type="cofactor">
    <cofactor evidence="1 8">
        <name>FAD</name>
        <dbReference type="ChEBI" id="CHEBI:57692"/>
    </cofactor>
</comment>
<evidence type="ECO:0000256" key="6">
    <source>
        <dbReference type="ARBA" id="ARBA00023002"/>
    </source>
</evidence>
<dbReference type="RefSeq" id="WP_096800977.1">
    <property type="nucleotide sequence ID" value="NZ_CP023564.1"/>
</dbReference>
<dbReference type="OrthoDB" id="9812555at2"/>
<dbReference type="PANTHER" id="PTHR45754:SF3">
    <property type="entry name" value="METHYLENETETRAHYDROFOLATE REDUCTASE (NADPH)"/>
    <property type="match status" value="1"/>
</dbReference>
<dbReference type="GO" id="GO:0005829">
    <property type="term" value="C:cytosol"/>
    <property type="evidence" value="ECO:0007669"/>
    <property type="project" value="TreeGrafter"/>
</dbReference>
<keyword evidence="10" id="KW-1185">Reference proteome</keyword>
<protein>
    <recommendedName>
        <fullName evidence="8">Methylenetetrahydrofolate reductase</fullName>
    </recommendedName>
</protein>
<keyword evidence="6 8" id="KW-0560">Oxidoreductase</keyword>
<evidence type="ECO:0000256" key="4">
    <source>
        <dbReference type="ARBA" id="ARBA00022630"/>
    </source>
</evidence>
<accession>A0A291H219</accession>
<comment type="catalytic activity">
    <reaction evidence="7">
        <text>(6S)-5-methyl-5,6,7,8-tetrahydrofolate + NAD(+) = (6R)-5,10-methylene-5,6,7,8-tetrahydrofolate + NADH + H(+)</text>
        <dbReference type="Rhea" id="RHEA:19821"/>
        <dbReference type="ChEBI" id="CHEBI:15378"/>
        <dbReference type="ChEBI" id="CHEBI:15636"/>
        <dbReference type="ChEBI" id="CHEBI:18608"/>
        <dbReference type="ChEBI" id="CHEBI:57540"/>
        <dbReference type="ChEBI" id="CHEBI:57945"/>
        <dbReference type="EC" id="1.5.1.54"/>
    </reaction>
    <physiologicalReaction direction="right-to-left" evidence="7">
        <dbReference type="Rhea" id="RHEA:19823"/>
    </physiologicalReaction>
</comment>
<dbReference type="Gene3D" id="3.20.20.220">
    <property type="match status" value="1"/>
</dbReference>
<evidence type="ECO:0000256" key="2">
    <source>
        <dbReference type="ARBA" id="ARBA00004777"/>
    </source>
</evidence>
<comment type="similarity">
    <text evidence="3 8">Belongs to the methylenetetrahydrofolate reductase family.</text>
</comment>
<gene>
    <name evidence="9" type="ORF">CFK41_06755</name>
</gene>
<evidence type="ECO:0000313" key="9">
    <source>
        <dbReference type="EMBL" id="ATG56518.1"/>
    </source>
</evidence>
<dbReference type="KEGG" id="bgg:CFK41_06755"/>
<dbReference type="PANTHER" id="PTHR45754">
    <property type="entry name" value="METHYLENETETRAHYDROFOLATE REDUCTASE"/>
    <property type="match status" value="1"/>
</dbReference>
<keyword evidence="4 8" id="KW-0285">Flavoprotein</keyword>
<dbReference type="Proteomes" id="UP000217889">
    <property type="component" value="Chromosome"/>
</dbReference>
<comment type="pathway">
    <text evidence="2 8">One-carbon metabolism; tetrahydrofolate interconversion.</text>
</comment>
<evidence type="ECO:0000256" key="5">
    <source>
        <dbReference type="ARBA" id="ARBA00022827"/>
    </source>
</evidence>
<dbReference type="GO" id="GO:0009086">
    <property type="term" value="P:methionine biosynthetic process"/>
    <property type="evidence" value="ECO:0007669"/>
    <property type="project" value="TreeGrafter"/>
</dbReference>
<evidence type="ECO:0000256" key="1">
    <source>
        <dbReference type="ARBA" id="ARBA00001974"/>
    </source>
</evidence>
<proteinExistence type="inferred from homology"/>
<evidence type="ECO:0000256" key="7">
    <source>
        <dbReference type="ARBA" id="ARBA00048628"/>
    </source>
</evidence>
<sequence>MTSQTGPAAAEGAPQFEVIPLPGIVDQVAQMLPAGSRVTVTASPAQGLDATLEAACALARCGFTAIPHLAARMLHDGGEVGEHLARLTEAGIAEVFVIAGDAPHPAGSLHGALDLLEVLAEASPGLVLGAGTHPEGHPFVDEAESLRLLREKARYVSYLVTQMCFEAEPLLTWRERLHVAGIGLPLRPGLAAGVGTARLLSIGPRIGVGRSLRMLSAEGSGVRRLLAPGRWDPAPLLEELRVETRTTPGPALLGPHLYTFNDLRAARDALR</sequence>
<dbReference type="InterPro" id="IPR029041">
    <property type="entry name" value="FAD-linked_oxidoreductase-like"/>
</dbReference>
<dbReference type="GO" id="GO:0106312">
    <property type="term" value="F:methylenetetrahydrofolate reductase (NADH) activity"/>
    <property type="evidence" value="ECO:0007669"/>
    <property type="project" value="UniProtKB-EC"/>
</dbReference>
<keyword evidence="5 8" id="KW-0274">FAD</keyword>
<dbReference type="AlphaFoldDB" id="A0A291H219"/>
<dbReference type="InterPro" id="IPR003171">
    <property type="entry name" value="Mehydrof_redctse-like"/>
</dbReference>
<dbReference type="GO" id="GO:0035999">
    <property type="term" value="P:tetrahydrofolate interconversion"/>
    <property type="evidence" value="ECO:0007669"/>
    <property type="project" value="UniProtKB-UniPathway"/>
</dbReference>